<organism evidence="1 2">
    <name type="scientific">Kingdonia uniflora</name>
    <dbReference type="NCBI Taxonomy" id="39325"/>
    <lineage>
        <taxon>Eukaryota</taxon>
        <taxon>Viridiplantae</taxon>
        <taxon>Streptophyta</taxon>
        <taxon>Embryophyta</taxon>
        <taxon>Tracheophyta</taxon>
        <taxon>Spermatophyta</taxon>
        <taxon>Magnoliopsida</taxon>
        <taxon>Ranunculales</taxon>
        <taxon>Circaeasteraceae</taxon>
        <taxon>Kingdonia</taxon>
    </lineage>
</organism>
<name>A0A7J7N9J5_9MAGN</name>
<evidence type="ECO:0000313" key="1">
    <source>
        <dbReference type="EMBL" id="KAF6163845.1"/>
    </source>
</evidence>
<protein>
    <recommendedName>
        <fullName evidence="3">Protein kinase domain-containing protein</fullName>
    </recommendedName>
</protein>
<dbReference type="Proteomes" id="UP000541444">
    <property type="component" value="Unassembled WGS sequence"/>
</dbReference>
<accession>A0A7J7N9J5</accession>
<evidence type="ECO:0008006" key="3">
    <source>
        <dbReference type="Google" id="ProtNLM"/>
    </source>
</evidence>
<proteinExistence type="predicted"/>
<feature type="non-terminal residue" evidence="1">
    <location>
        <position position="1"/>
    </location>
</feature>
<keyword evidence="2" id="KW-1185">Reference proteome</keyword>
<comment type="caution">
    <text evidence="1">The sequence shown here is derived from an EMBL/GenBank/DDBJ whole genome shotgun (WGS) entry which is preliminary data.</text>
</comment>
<dbReference type="AlphaFoldDB" id="A0A7J7N9J5"/>
<dbReference type="EMBL" id="JACGCM010000957">
    <property type="protein sequence ID" value="KAF6163845.1"/>
    <property type="molecule type" value="Genomic_DNA"/>
</dbReference>
<sequence>RLHCKFRASTGHGRRTLFSSLEDLQYSRSWDEARKGSIFSETTGSRPLALKVISREELMKKKNGKSRELVLKQVLLERDFLKMFDHPLLPKFRGEIVTDVMVGLAIDYCPVEICVLFGATDGEYVLLR</sequence>
<gene>
    <name evidence="1" type="ORF">GIB67_024700</name>
</gene>
<dbReference type="Gene3D" id="3.30.200.20">
    <property type="entry name" value="Phosphorylase Kinase, domain 1"/>
    <property type="match status" value="1"/>
</dbReference>
<dbReference type="OrthoDB" id="432483at2759"/>
<reference evidence="1 2" key="1">
    <citation type="journal article" date="2020" name="IScience">
        <title>Genome Sequencing of the Endangered Kingdonia uniflora (Circaeasteraceae, Ranunculales) Reveals Potential Mechanisms of Evolutionary Specialization.</title>
        <authorList>
            <person name="Sun Y."/>
            <person name="Deng T."/>
            <person name="Zhang A."/>
            <person name="Moore M.J."/>
            <person name="Landis J.B."/>
            <person name="Lin N."/>
            <person name="Zhang H."/>
            <person name="Zhang X."/>
            <person name="Huang J."/>
            <person name="Zhang X."/>
            <person name="Sun H."/>
            <person name="Wang H."/>
        </authorList>
    </citation>
    <scope>NUCLEOTIDE SEQUENCE [LARGE SCALE GENOMIC DNA]</scope>
    <source>
        <strain evidence="1">TB1705</strain>
        <tissue evidence="1">Leaf</tissue>
    </source>
</reference>
<evidence type="ECO:0000313" key="2">
    <source>
        <dbReference type="Proteomes" id="UP000541444"/>
    </source>
</evidence>